<dbReference type="Gene3D" id="1.25.40.10">
    <property type="entry name" value="Tetratricopeptide repeat domain"/>
    <property type="match status" value="1"/>
</dbReference>
<keyword evidence="3" id="KW-1185">Reference proteome</keyword>
<keyword evidence="1" id="KW-0812">Transmembrane</keyword>
<evidence type="ECO:0000256" key="1">
    <source>
        <dbReference type="SAM" id="Phobius"/>
    </source>
</evidence>
<proteinExistence type="predicted"/>
<dbReference type="RefSeq" id="WP_133903046.1">
    <property type="nucleotide sequence ID" value="NZ_SOCP01000004.1"/>
</dbReference>
<evidence type="ECO:0000313" key="3">
    <source>
        <dbReference type="Proteomes" id="UP000294927"/>
    </source>
</evidence>
<keyword evidence="1" id="KW-0472">Membrane</keyword>
<comment type="caution">
    <text evidence="2">The sequence shown here is derived from an EMBL/GenBank/DDBJ whole genome shotgun (WGS) entry which is preliminary data.</text>
</comment>
<feature type="transmembrane region" description="Helical" evidence="1">
    <location>
        <begin position="99"/>
        <end position="119"/>
    </location>
</feature>
<reference evidence="2 3" key="1">
    <citation type="submission" date="2019-03" db="EMBL/GenBank/DDBJ databases">
        <title>Genomic Encyclopedia of Archaeal and Bacterial Type Strains, Phase II (KMG-II): from individual species to whole genera.</title>
        <authorList>
            <person name="Goeker M."/>
        </authorList>
    </citation>
    <scope>NUCLEOTIDE SEQUENCE [LARGE SCALE GENOMIC DNA]</scope>
    <source>
        <strain evidence="2 3">DSM 45499</strain>
    </source>
</reference>
<organism evidence="2 3">
    <name type="scientific">Actinophytocola oryzae</name>
    <dbReference type="NCBI Taxonomy" id="502181"/>
    <lineage>
        <taxon>Bacteria</taxon>
        <taxon>Bacillati</taxon>
        <taxon>Actinomycetota</taxon>
        <taxon>Actinomycetes</taxon>
        <taxon>Pseudonocardiales</taxon>
        <taxon>Pseudonocardiaceae</taxon>
    </lineage>
</organism>
<dbReference type="EMBL" id="SOCP01000004">
    <property type="protein sequence ID" value="TDV54057.1"/>
    <property type="molecule type" value="Genomic_DNA"/>
</dbReference>
<evidence type="ECO:0000313" key="2">
    <source>
        <dbReference type="EMBL" id="TDV54057.1"/>
    </source>
</evidence>
<dbReference type="Proteomes" id="UP000294927">
    <property type="component" value="Unassembled WGS sequence"/>
</dbReference>
<accession>A0A4R7VXW0</accession>
<keyword evidence="1" id="KW-1133">Transmembrane helix</keyword>
<sequence>MLVTLVTVAAVVVAERSLPGAVTGLFGALVGGLAAVAASQFGLLTSTVVAGVSIARLIVGVGPRVADWSTPHRIVALRAVPVMLSVSVRATRSPVRVRVWVSALCALTFETGLAVLAVLAADGSFTRGLAAGAVASLVLSLIPKQTATTTSPGWLLFRLPMAGADLARQMEAAPMIGRAVSAAQAGDLVTAERMAARLRESYPDLRPALAARIAVLEAQGRYAEAMILAVKLTTDLTTDPQQAAGSFAALAGLACATVEAGQLDAEVGLTTASQAIENAATLGYPGHRLNGPRAMVELLRGNLKEAIVLARQAAGAGDDVLARADDLATLARAHMAAGDNRSAREVIGEAEKLAKWWPRVAKTRTRLEVAG</sequence>
<protein>
    <recommendedName>
        <fullName evidence="4">Tetratricopeptide repeat protein</fullName>
    </recommendedName>
</protein>
<gene>
    <name evidence="2" type="ORF">CLV71_104526</name>
</gene>
<evidence type="ECO:0008006" key="4">
    <source>
        <dbReference type="Google" id="ProtNLM"/>
    </source>
</evidence>
<name>A0A4R7VXW0_9PSEU</name>
<dbReference type="AlphaFoldDB" id="A0A4R7VXW0"/>
<feature type="transmembrane region" description="Helical" evidence="1">
    <location>
        <begin position="24"/>
        <end position="54"/>
    </location>
</feature>
<dbReference type="InterPro" id="IPR011990">
    <property type="entry name" value="TPR-like_helical_dom_sf"/>
</dbReference>
<dbReference type="OrthoDB" id="3694394at2"/>